<dbReference type="CDD" id="cd04301">
    <property type="entry name" value="NAT_SF"/>
    <property type="match status" value="1"/>
</dbReference>
<dbReference type="InterPro" id="IPR016181">
    <property type="entry name" value="Acyl_CoA_acyltransferase"/>
</dbReference>
<organism evidence="4 5">
    <name type="scientific">Sphingomonas swuensis</name>
    <dbReference type="NCBI Taxonomy" id="977800"/>
    <lineage>
        <taxon>Bacteria</taxon>
        <taxon>Pseudomonadati</taxon>
        <taxon>Pseudomonadota</taxon>
        <taxon>Alphaproteobacteria</taxon>
        <taxon>Sphingomonadales</taxon>
        <taxon>Sphingomonadaceae</taxon>
        <taxon>Sphingomonas</taxon>
    </lineage>
</organism>
<dbReference type="Pfam" id="PF00583">
    <property type="entry name" value="Acetyltransf_1"/>
    <property type="match status" value="1"/>
</dbReference>
<name>A0ABP7SCT1_9SPHN</name>
<dbReference type="InterPro" id="IPR000182">
    <property type="entry name" value="GNAT_dom"/>
</dbReference>
<evidence type="ECO:0000313" key="4">
    <source>
        <dbReference type="EMBL" id="GAA4009970.1"/>
    </source>
</evidence>
<gene>
    <name evidence="4" type="ORF">GCM10022280_03870</name>
</gene>
<feature type="domain" description="N-acetyltransferase" evidence="3">
    <location>
        <begin position="4"/>
        <end position="170"/>
    </location>
</feature>
<evidence type="ECO:0000256" key="1">
    <source>
        <dbReference type="ARBA" id="ARBA00022679"/>
    </source>
</evidence>
<dbReference type="PANTHER" id="PTHR43877:SF2">
    <property type="entry name" value="AMINOALKYLPHOSPHONATE N-ACETYLTRANSFERASE-RELATED"/>
    <property type="match status" value="1"/>
</dbReference>
<keyword evidence="2" id="KW-0012">Acyltransferase</keyword>
<sequence>MNAPTIRPATAADLPEIDRIFRTSFCDTFAHLYQAEDLAAFLGGFTPAGWTAEFTDPAYAFAVGLIDGEIAGYAKLGPNKLPHVESEGTVELKQLYLLKAAHGSGLAAQLMEWALAEARRRQARRMALSVWSENWRAQAFYRRFGFADRGPVTFMVGNHPDEDRVWEASL</sequence>
<dbReference type="PANTHER" id="PTHR43877">
    <property type="entry name" value="AMINOALKYLPHOSPHONATE N-ACETYLTRANSFERASE-RELATED-RELATED"/>
    <property type="match status" value="1"/>
</dbReference>
<comment type="caution">
    <text evidence="4">The sequence shown here is derived from an EMBL/GenBank/DDBJ whole genome shotgun (WGS) entry which is preliminary data.</text>
</comment>
<keyword evidence="5" id="KW-1185">Reference proteome</keyword>
<reference evidence="5" key="1">
    <citation type="journal article" date="2019" name="Int. J. Syst. Evol. Microbiol.">
        <title>The Global Catalogue of Microorganisms (GCM) 10K type strain sequencing project: providing services to taxonomists for standard genome sequencing and annotation.</title>
        <authorList>
            <consortium name="The Broad Institute Genomics Platform"/>
            <consortium name="The Broad Institute Genome Sequencing Center for Infectious Disease"/>
            <person name="Wu L."/>
            <person name="Ma J."/>
        </authorList>
    </citation>
    <scope>NUCLEOTIDE SEQUENCE [LARGE SCALE GENOMIC DNA]</scope>
    <source>
        <strain evidence="5">JCM 17563</strain>
    </source>
</reference>
<dbReference type="PROSITE" id="PS51186">
    <property type="entry name" value="GNAT"/>
    <property type="match status" value="1"/>
</dbReference>
<protein>
    <submittedName>
        <fullName evidence="4">GNAT family N-acetyltransferase</fullName>
    </submittedName>
</protein>
<dbReference type="RefSeq" id="WP_344705712.1">
    <property type="nucleotide sequence ID" value="NZ_BAABBQ010000001.1"/>
</dbReference>
<evidence type="ECO:0000256" key="2">
    <source>
        <dbReference type="ARBA" id="ARBA00023315"/>
    </source>
</evidence>
<evidence type="ECO:0000313" key="5">
    <source>
        <dbReference type="Proteomes" id="UP001500235"/>
    </source>
</evidence>
<accession>A0ABP7SCT1</accession>
<dbReference type="EMBL" id="BAABBQ010000001">
    <property type="protein sequence ID" value="GAA4009970.1"/>
    <property type="molecule type" value="Genomic_DNA"/>
</dbReference>
<dbReference type="InterPro" id="IPR050832">
    <property type="entry name" value="Bact_Acetyltransf"/>
</dbReference>
<dbReference type="SUPFAM" id="SSF55729">
    <property type="entry name" value="Acyl-CoA N-acyltransferases (Nat)"/>
    <property type="match status" value="1"/>
</dbReference>
<keyword evidence="1" id="KW-0808">Transferase</keyword>
<evidence type="ECO:0000259" key="3">
    <source>
        <dbReference type="PROSITE" id="PS51186"/>
    </source>
</evidence>
<dbReference type="Gene3D" id="3.40.630.30">
    <property type="match status" value="1"/>
</dbReference>
<dbReference type="Proteomes" id="UP001500235">
    <property type="component" value="Unassembled WGS sequence"/>
</dbReference>
<proteinExistence type="predicted"/>